<dbReference type="PROSITE" id="PS00629">
    <property type="entry name" value="IMP_1"/>
    <property type="match status" value="1"/>
</dbReference>
<comment type="cofactor">
    <cofactor evidence="1">
        <name>Mg(2+)</name>
        <dbReference type="ChEBI" id="CHEBI:18420"/>
    </cofactor>
</comment>
<dbReference type="GO" id="GO:0008934">
    <property type="term" value="F:inositol monophosphate 1-phosphatase activity"/>
    <property type="evidence" value="ECO:0007669"/>
    <property type="project" value="TreeGrafter"/>
</dbReference>
<dbReference type="SUPFAM" id="SSF56655">
    <property type="entry name" value="Carbohydrate phosphatase"/>
    <property type="match status" value="1"/>
</dbReference>
<evidence type="ECO:0000313" key="5">
    <source>
        <dbReference type="EMBL" id="SVC54949.1"/>
    </source>
</evidence>
<evidence type="ECO:0008006" key="6">
    <source>
        <dbReference type="Google" id="ProtNLM"/>
    </source>
</evidence>
<dbReference type="PANTHER" id="PTHR20854:SF4">
    <property type="entry name" value="INOSITOL-1-MONOPHOSPHATASE-RELATED"/>
    <property type="match status" value="1"/>
</dbReference>
<dbReference type="AlphaFoldDB" id="A0A382N1C7"/>
<dbReference type="PRINTS" id="PR00377">
    <property type="entry name" value="IMPHPHTASES"/>
</dbReference>
<keyword evidence="2" id="KW-0479">Metal-binding</keyword>
<reference evidence="5" key="1">
    <citation type="submission" date="2018-05" db="EMBL/GenBank/DDBJ databases">
        <authorList>
            <person name="Lanie J.A."/>
            <person name="Ng W.-L."/>
            <person name="Kazmierczak K.M."/>
            <person name="Andrzejewski T.M."/>
            <person name="Davidsen T.M."/>
            <person name="Wayne K.J."/>
            <person name="Tettelin H."/>
            <person name="Glass J.I."/>
            <person name="Rusch D."/>
            <person name="Podicherti R."/>
            <person name="Tsui H.-C.T."/>
            <person name="Winkler M.E."/>
        </authorList>
    </citation>
    <scope>NUCLEOTIDE SEQUENCE</scope>
</reference>
<evidence type="ECO:0000256" key="1">
    <source>
        <dbReference type="ARBA" id="ARBA00001946"/>
    </source>
</evidence>
<dbReference type="FunFam" id="3.30.540.10:FF:000003">
    <property type="entry name" value="Inositol-1-monophosphatase"/>
    <property type="match status" value="1"/>
</dbReference>
<protein>
    <recommendedName>
        <fullName evidence="6">Histidinol-phosphatase</fullName>
    </recommendedName>
</protein>
<keyword evidence="3" id="KW-0378">Hydrolase</keyword>
<organism evidence="5">
    <name type="scientific">marine metagenome</name>
    <dbReference type="NCBI Taxonomy" id="408172"/>
    <lineage>
        <taxon>unclassified sequences</taxon>
        <taxon>metagenomes</taxon>
        <taxon>ecological metagenomes</taxon>
    </lineage>
</organism>
<dbReference type="PANTHER" id="PTHR20854">
    <property type="entry name" value="INOSITOL MONOPHOSPHATASE"/>
    <property type="match status" value="1"/>
</dbReference>
<dbReference type="EMBL" id="UINC01097332">
    <property type="protein sequence ID" value="SVC54949.1"/>
    <property type="molecule type" value="Genomic_DNA"/>
</dbReference>
<dbReference type="InterPro" id="IPR000760">
    <property type="entry name" value="Inositol_monophosphatase-like"/>
</dbReference>
<gene>
    <name evidence="5" type="ORF">METZ01_LOCUS307803</name>
</gene>
<dbReference type="Pfam" id="PF00459">
    <property type="entry name" value="Inositol_P"/>
    <property type="match status" value="1"/>
</dbReference>
<accession>A0A382N1C7</accession>
<sequence>MTASDPRPAVDPALVDFAVQIAREAGTLTLRYFRRTDLDVESKGDGTPVTVADREAERLLRDRIAEAFPDDSVVGEEEPDVAGTSDRTWILDPIDGTQSFIHGVPLYANLVALEDNYGPAVGVINVPGLDECVWAGRGRGCFVDGEPARVGDRTDLRGACVVTSGVDYWPSAAALDAFVGSGAVIRTWGDAYGYVLVATGRADAMVDPVVSRWDVAPMLTIFPEAGGLFCDLSGTVTAEGGDALAANPALAPQVLALVGRT</sequence>
<dbReference type="Gene3D" id="3.30.540.10">
    <property type="entry name" value="Fructose-1,6-Bisphosphatase, subunit A, domain 1"/>
    <property type="match status" value="1"/>
</dbReference>
<proteinExistence type="predicted"/>
<name>A0A382N1C7_9ZZZZ</name>
<dbReference type="GO" id="GO:0046872">
    <property type="term" value="F:metal ion binding"/>
    <property type="evidence" value="ECO:0007669"/>
    <property type="project" value="UniProtKB-KW"/>
</dbReference>
<dbReference type="GO" id="GO:0007165">
    <property type="term" value="P:signal transduction"/>
    <property type="evidence" value="ECO:0007669"/>
    <property type="project" value="TreeGrafter"/>
</dbReference>
<keyword evidence="4" id="KW-0460">Magnesium</keyword>
<dbReference type="GO" id="GO:0006020">
    <property type="term" value="P:inositol metabolic process"/>
    <property type="evidence" value="ECO:0007669"/>
    <property type="project" value="TreeGrafter"/>
</dbReference>
<evidence type="ECO:0000256" key="4">
    <source>
        <dbReference type="ARBA" id="ARBA00022842"/>
    </source>
</evidence>
<evidence type="ECO:0000256" key="2">
    <source>
        <dbReference type="ARBA" id="ARBA00022723"/>
    </source>
</evidence>
<evidence type="ECO:0000256" key="3">
    <source>
        <dbReference type="ARBA" id="ARBA00022801"/>
    </source>
</evidence>
<dbReference type="InterPro" id="IPR020583">
    <property type="entry name" value="Inositol_monoP_metal-BS"/>
</dbReference>
<dbReference type="Gene3D" id="3.40.190.80">
    <property type="match status" value="1"/>
</dbReference>